<sequence length="191" mass="20458">MKVSALFTAVLAAAGASAAPAPGPKPCSSPFGIMTLRSASPLHFGQVSAARSNLFIHLPDQHAQCRGGDRPTGATLYIKDQELFLLTPPGKPVQKIYVDRSGMGQGYLGYTTGQETLPRYAETRGWQVGENNILNFNGTGLIACPNSMDGAWSIWAFIGIDRPAGQEGCLGFSPMIIPDTEPLKCQYTQRQ</sequence>
<evidence type="ECO:0000313" key="2">
    <source>
        <dbReference type="EMBL" id="KFA70196.1"/>
    </source>
</evidence>
<keyword evidence="1" id="KW-0732">Signal</keyword>
<reference evidence="2 3" key="1">
    <citation type="journal article" date="2014" name="BMC Genomics">
        <title>Comparative genome sequencing reveals chemotype-specific gene clusters in the toxigenic black mold Stachybotrys.</title>
        <authorList>
            <person name="Semeiks J."/>
            <person name="Borek D."/>
            <person name="Otwinowski Z."/>
            <person name="Grishin N.V."/>
        </authorList>
    </citation>
    <scope>NUCLEOTIDE SEQUENCE [LARGE SCALE GENOMIC DNA]</scope>
    <source>
        <strain evidence="2 3">IBT 40285</strain>
    </source>
</reference>
<organism evidence="2 3">
    <name type="scientific">Stachybotrys chlorohalonatus (strain IBT 40285)</name>
    <dbReference type="NCBI Taxonomy" id="1283841"/>
    <lineage>
        <taxon>Eukaryota</taxon>
        <taxon>Fungi</taxon>
        <taxon>Dikarya</taxon>
        <taxon>Ascomycota</taxon>
        <taxon>Pezizomycotina</taxon>
        <taxon>Sordariomycetes</taxon>
        <taxon>Hypocreomycetidae</taxon>
        <taxon>Hypocreales</taxon>
        <taxon>Stachybotryaceae</taxon>
        <taxon>Stachybotrys</taxon>
    </lineage>
</organism>
<evidence type="ECO:0000256" key="1">
    <source>
        <dbReference type="SAM" id="SignalP"/>
    </source>
</evidence>
<feature type="signal peptide" evidence="1">
    <location>
        <begin position="1"/>
        <end position="18"/>
    </location>
</feature>
<dbReference type="HOGENOM" id="CLU_097238_0_0_1"/>
<dbReference type="Proteomes" id="UP000028524">
    <property type="component" value="Unassembled WGS sequence"/>
</dbReference>
<dbReference type="EMBL" id="KL659284">
    <property type="protein sequence ID" value="KFA70196.1"/>
    <property type="molecule type" value="Genomic_DNA"/>
</dbReference>
<dbReference type="OrthoDB" id="4093325at2759"/>
<evidence type="ECO:0000313" key="3">
    <source>
        <dbReference type="Proteomes" id="UP000028524"/>
    </source>
</evidence>
<accession>A0A084R1W1</accession>
<evidence type="ECO:0008006" key="4">
    <source>
        <dbReference type="Google" id="ProtNLM"/>
    </source>
</evidence>
<dbReference type="PANTHER" id="PTHR42047">
    <property type="entry name" value="PROTEIN, PUTATIVE (AFU_ORTHOLOGUE AFUA_6G03560)-RELATED"/>
    <property type="match status" value="1"/>
</dbReference>
<proteinExistence type="predicted"/>
<gene>
    <name evidence="2" type="ORF">S40285_04436</name>
</gene>
<dbReference type="PANTHER" id="PTHR42047:SF1">
    <property type="entry name" value="PROTEIN, PUTATIVE (AFU_ORTHOLOGUE AFUA_6G03560)-RELATED"/>
    <property type="match status" value="1"/>
</dbReference>
<dbReference type="InterPro" id="IPR052820">
    <property type="entry name" value="PhiA_domain"/>
</dbReference>
<dbReference type="InParanoid" id="A0A084R1W1"/>
<feature type="chain" id="PRO_5001780148" description="Cell wall protein PhiA" evidence="1">
    <location>
        <begin position="19"/>
        <end position="191"/>
    </location>
</feature>
<dbReference type="AlphaFoldDB" id="A0A084R1W1"/>
<protein>
    <recommendedName>
        <fullName evidence="4">Cell wall protein PhiA</fullName>
    </recommendedName>
</protein>
<name>A0A084R1W1_STAC4</name>
<keyword evidence="3" id="KW-1185">Reference proteome</keyword>
<dbReference type="OMA" id="CEENKWG"/>